<protein>
    <submittedName>
        <fullName evidence="5">NAD(P)-dependent dehydrogenase (Short-subunit alcohol dehydrogenase family)</fullName>
    </submittedName>
</protein>
<name>A0A4R2CS25_SHIGR</name>
<dbReference type="Pfam" id="PF13561">
    <property type="entry name" value="adh_short_C2"/>
    <property type="match status" value="1"/>
</dbReference>
<dbReference type="CDD" id="cd05233">
    <property type="entry name" value="SDR_c"/>
    <property type="match status" value="1"/>
</dbReference>
<keyword evidence="3" id="KW-0520">NAD</keyword>
<dbReference type="GO" id="GO:0016491">
    <property type="term" value="F:oxidoreductase activity"/>
    <property type="evidence" value="ECO:0007669"/>
    <property type="project" value="UniProtKB-KW"/>
</dbReference>
<evidence type="ECO:0000256" key="3">
    <source>
        <dbReference type="ARBA" id="ARBA00023027"/>
    </source>
</evidence>
<dbReference type="FunFam" id="3.40.50.720:FF:000084">
    <property type="entry name" value="Short-chain dehydrogenase reductase"/>
    <property type="match status" value="1"/>
</dbReference>
<evidence type="ECO:0000256" key="1">
    <source>
        <dbReference type="ARBA" id="ARBA00006484"/>
    </source>
</evidence>
<evidence type="ECO:0000256" key="2">
    <source>
        <dbReference type="ARBA" id="ARBA00023002"/>
    </source>
</evidence>
<evidence type="ECO:0000259" key="4">
    <source>
        <dbReference type="SMART" id="SM00822"/>
    </source>
</evidence>
<gene>
    <name evidence="5" type="ORF">EV665_110123</name>
</gene>
<dbReference type="Gene3D" id="3.40.50.720">
    <property type="entry name" value="NAD(P)-binding Rossmann-like Domain"/>
    <property type="match status" value="1"/>
</dbReference>
<accession>A0A4R2CS25</accession>
<dbReference type="SMART" id="SM00822">
    <property type="entry name" value="PKS_KR"/>
    <property type="match status" value="1"/>
</dbReference>
<dbReference type="SUPFAM" id="SSF51735">
    <property type="entry name" value="NAD(P)-binding Rossmann-fold domains"/>
    <property type="match status" value="1"/>
</dbReference>
<dbReference type="PANTHER" id="PTHR24321">
    <property type="entry name" value="DEHYDROGENASES, SHORT CHAIN"/>
    <property type="match status" value="1"/>
</dbReference>
<dbReference type="InterPro" id="IPR057326">
    <property type="entry name" value="KR_dom"/>
</dbReference>
<dbReference type="InterPro" id="IPR036291">
    <property type="entry name" value="NAD(P)-bd_dom_sf"/>
</dbReference>
<sequence length="257" mass="26872">MALPVAMITGAGSGIGQATAELLAAAGYRLVLFDRDEKAVSDTCRALPADAQAIAVTGDVSCEEDVRTMVRQVTEHFGRLDAVVANAGINGVWAPIEDLKPSEWDEAIRINLRGTYLTLHNAVPLLKSAGGGAIVIVSSINGVRTFTNPGATAYSASKAAQVAMAKQLALELGKYRIRVNAVCPGAIDTNIVASSEIRNREAAEVPVIWPQGSIPLTDGEPGRATDVAKVIRFLLSTDASHITGSPVFVDGGQGLLR</sequence>
<dbReference type="AlphaFoldDB" id="A0A4R2CS25"/>
<dbReference type="InterPro" id="IPR002347">
    <property type="entry name" value="SDR_fam"/>
</dbReference>
<dbReference type="EMBL" id="SLVX01000010">
    <property type="protein sequence ID" value="TCN43525.1"/>
    <property type="molecule type" value="Genomic_DNA"/>
</dbReference>
<dbReference type="PANTHER" id="PTHR24321:SF8">
    <property type="entry name" value="ESTRADIOL 17-BETA-DEHYDROGENASE 8-RELATED"/>
    <property type="match status" value="1"/>
</dbReference>
<feature type="domain" description="Ketoreductase" evidence="4">
    <location>
        <begin position="4"/>
        <end position="190"/>
    </location>
</feature>
<proteinExistence type="inferred from homology"/>
<comment type="similarity">
    <text evidence="1">Belongs to the short-chain dehydrogenases/reductases (SDR) family.</text>
</comment>
<dbReference type="PRINTS" id="PR00080">
    <property type="entry name" value="SDRFAMILY"/>
</dbReference>
<evidence type="ECO:0000313" key="6">
    <source>
        <dbReference type="Proteomes" id="UP000295351"/>
    </source>
</evidence>
<keyword evidence="6" id="KW-1185">Reference proteome</keyword>
<evidence type="ECO:0000313" key="5">
    <source>
        <dbReference type="EMBL" id="TCN43525.1"/>
    </source>
</evidence>
<reference evidence="5 6" key="1">
    <citation type="submission" date="2019-03" db="EMBL/GenBank/DDBJ databases">
        <title>Genomic Encyclopedia of Type Strains, Phase IV (KMG-IV): sequencing the most valuable type-strain genomes for metagenomic binning, comparative biology and taxonomic classification.</title>
        <authorList>
            <person name="Goeker M."/>
        </authorList>
    </citation>
    <scope>NUCLEOTIDE SEQUENCE [LARGE SCALE GENOMIC DNA]</scope>
    <source>
        <strain evidence="5 6">DSM 18401</strain>
    </source>
</reference>
<keyword evidence="2" id="KW-0560">Oxidoreductase</keyword>
<dbReference type="NCBIfam" id="NF004203">
    <property type="entry name" value="PRK05653.2-4"/>
    <property type="match status" value="1"/>
</dbReference>
<dbReference type="Proteomes" id="UP000295351">
    <property type="component" value="Unassembled WGS sequence"/>
</dbReference>
<organism evidence="5 6">
    <name type="scientific">Shinella granuli</name>
    <dbReference type="NCBI Taxonomy" id="323621"/>
    <lineage>
        <taxon>Bacteria</taxon>
        <taxon>Pseudomonadati</taxon>
        <taxon>Pseudomonadota</taxon>
        <taxon>Alphaproteobacteria</taxon>
        <taxon>Hyphomicrobiales</taxon>
        <taxon>Rhizobiaceae</taxon>
        <taxon>Shinella</taxon>
    </lineage>
</organism>
<dbReference type="PRINTS" id="PR00081">
    <property type="entry name" value="GDHRDH"/>
</dbReference>
<comment type="caution">
    <text evidence="5">The sequence shown here is derived from an EMBL/GenBank/DDBJ whole genome shotgun (WGS) entry which is preliminary data.</text>
</comment>